<dbReference type="GO" id="GO:0046872">
    <property type="term" value="F:metal ion binding"/>
    <property type="evidence" value="ECO:0007669"/>
    <property type="project" value="UniProtKB-KW"/>
</dbReference>
<dbReference type="EC" id="4.2.1.113" evidence="3"/>
<dbReference type="GO" id="GO:0043748">
    <property type="term" value="F:O-succinylbenzoate synthase activity"/>
    <property type="evidence" value="ECO:0007669"/>
    <property type="project" value="UniProtKB-EC"/>
</dbReference>
<gene>
    <name evidence="3" type="ORF">J2S35_001365</name>
</gene>
<dbReference type="Proteomes" id="UP001247307">
    <property type="component" value="Unassembled WGS sequence"/>
</dbReference>
<dbReference type="PANTHER" id="PTHR48073:SF2">
    <property type="entry name" value="O-SUCCINYLBENZOATE SYNTHASE"/>
    <property type="match status" value="1"/>
</dbReference>
<dbReference type="Pfam" id="PF18374">
    <property type="entry name" value="Enolase_like_N"/>
    <property type="match status" value="1"/>
</dbReference>
<evidence type="ECO:0000259" key="2">
    <source>
        <dbReference type="SMART" id="SM00922"/>
    </source>
</evidence>
<dbReference type="AlphaFoldDB" id="A0AAE3YFW8"/>
<proteinExistence type="predicted"/>
<keyword evidence="1" id="KW-0479">Metal-binding</keyword>
<dbReference type="Pfam" id="PF13378">
    <property type="entry name" value="MR_MLE_C"/>
    <property type="match status" value="1"/>
</dbReference>
<keyword evidence="3" id="KW-0456">Lyase</keyword>
<evidence type="ECO:0000313" key="3">
    <source>
        <dbReference type="EMBL" id="MDR6892425.1"/>
    </source>
</evidence>
<dbReference type="Gene3D" id="3.30.390.10">
    <property type="entry name" value="Enolase-like, N-terminal domain"/>
    <property type="match status" value="1"/>
</dbReference>
<dbReference type="EMBL" id="JAVDUI010000001">
    <property type="protein sequence ID" value="MDR6892425.1"/>
    <property type="molecule type" value="Genomic_DNA"/>
</dbReference>
<dbReference type="InterPro" id="IPR036849">
    <property type="entry name" value="Enolase-like_C_sf"/>
</dbReference>
<evidence type="ECO:0000313" key="4">
    <source>
        <dbReference type="Proteomes" id="UP001247307"/>
    </source>
</evidence>
<dbReference type="CDD" id="cd03320">
    <property type="entry name" value="OSBS"/>
    <property type="match status" value="1"/>
</dbReference>
<dbReference type="Gene3D" id="3.20.20.120">
    <property type="entry name" value="Enolase-like C-terminal domain"/>
    <property type="match status" value="2"/>
</dbReference>
<dbReference type="PANTHER" id="PTHR48073">
    <property type="entry name" value="O-SUCCINYLBENZOATE SYNTHASE-RELATED"/>
    <property type="match status" value="1"/>
</dbReference>
<protein>
    <submittedName>
        <fullName evidence="3">O-succinylbenzoate synthase</fullName>
        <ecNumber evidence="3">4.2.1.113</ecNumber>
    </submittedName>
</protein>
<evidence type="ECO:0000256" key="1">
    <source>
        <dbReference type="ARBA" id="ARBA00022723"/>
    </source>
</evidence>
<dbReference type="SUPFAM" id="SSF51604">
    <property type="entry name" value="Enolase C-terminal domain-like"/>
    <property type="match status" value="1"/>
</dbReference>
<organism evidence="3 4">
    <name type="scientific">Falsarthrobacter nasiphocae</name>
    <dbReference type="NCBI Taxonomy" id="189863"/>
    <lineage>
        <taxon>Bacteria</taxon>
        <taxon>Bacillati</taxon>
        <taxon>Actinomycetota</taxon>
        <taxon>Actinomycetes</taxon>
        <taxon>Micrococcales</taxon>
        <taxon>Micrococcaceae</taxon>
        <taxon>Falsarthrobacter</taxon>
    </lineage>
</organism>
<dbReference type="InterPro" id="IPR013342">
    <property type="entry name" value="Mandelate_racemase_C"/>
</dbReference>
<dbReference type="InterPro" id="IPR029017">
    <property type="entry name" value="Enolase-like_N"/>
</dbReference>
<comment type="caution">
    <text evidence="3">The sequence shown here is derived from an EMBL/GenBank/DDBJ whole genome shotgun (WGS) entry which is preliminary data.</text>
</comment>
<accession>A0AAE3YFW8</accession>
<reference evidence="3" key="1">
    <citation type="submission" date="2023-07" db="EMBL/GenBank/DDBJ databases">
        <title>Sequencing the genomes of 1000 actinobacteria strains.</title>
        <authorList>
            <person name="Klenk H.-P."/>
        </authorList>
    </citation>
    <scope>NUCLEOTIDE SEQUENCE</scope>
    <source>
        <strain evidence="3">DSM 13988</strain>
    </source>
</reference>
<sequence length="374" mass="39354">MNTESDTALPSWDEVRENLRVVRIPLAVRFRGVTEREAALIRGPHGWAEWSPFLEYGPGEAASWLRGAVEAAFTGLPAPRRAWVPVNATVPAVTPDRVESVLLRYGERALGGDGAGLTVKVKVAEAGQGAEDDVARLAAVRAAVPRATLRVDANMGWGDPARLAGDSPAVPGAAASESAAPEDVSAAVDALERLAPFGLEYAEQPVATVAGLRAVREELARRGTPVRIAADESIRKASDPLRVAREDAADLLVVKYAPLGGARRALRVIADSGLPAVVSSALETSVGLTSGVGLAAALPSLEFACGLGTLSLAEDDVAREPLRVEAGEGGGLRLPVRPVEVDPERADALAVSVDRYRAWEERLRAAFEVILRDV</sequence>
<keyword evidence="4" id="KW-1185">Reference proteome</keyword>
<dbReference type="RefSeq" id="WP_309851409.1">
    <property type="nucleotide sequence ID" value="NZ_BAAAIU010000003.1"/>
</dbReference>
<feature type="domain" description="Mandelate racemase/muconate lactonizing enzyme C-terminal" evidence="2">
    <location>
        <begin position="95"/>
        <end position="222"/>
    </location>
</feature>
<dbReference type="InterPro" id="IPR029065">
    <property type="entry name" value="Enolase_C-like"/>
</dbReference>
<name>A0AAE3YFW8_9MICC</name>
<dbReference type="SMART" id="SM00922">
    <property type="entry name" value="MR_MLE"/>
    <property type="match status" value="1"/>
</dbReference>